<dbReference type="OrthoDB" id="1747867at2759"/>
<evidence type="ECO:0000313" key="3">
    <source>
        <dbReference type="Proteomes" id="UP000325315"/>
    </source>
</evidence>
<organism evidence="2 3">
    <name type="scientific">Gossypium australe</name>
    <dbReference type="NCBI Taxonomy" id="47621"/>
    <lineage>
        <taxon>Eukaryota</taxon>
        <taxon>Viridiplantae</taxon>
        <taxon>Streptophyta</taxon>
        <taxon>Embryophyta</taxon>
        <taxon>Tracheophyta</taxon>
        <taxon>Spermatophyta</taxon>
        <taxon>Magnoliopsida</taxon>
        <taxon>eudicotyledons</taxon>
        <taxon>Gunneridae</taxon>
        <taxon>Pentapetalae</taxon>
        <taxon>rosids</taxon>
        <taxon>malvids</taxon>
        <taxon>Malvales</taxon>
        <taxon>Malvaceae</taxon>
        <taxon>Malvoideae</taxon>
        <taxon>Gossypium</taxon>
    </lineage>
</organism>
<dbReference type="EMBL" id="SMMG02000005">
    <property type="protein sequence ID" value="KAA3474337.1"/>
    <property type="molecule type" value="Genomic_DNA"/>
</dbReference>
<feature type="region of interest" description="Disordered" evidence="1">
    <location>
        <begin position="1"/>
        <end position="22"/>
    </location>
</feature>
<keyword evidence="3" id="KW-1185">Reference proteome</keyword>
<dbReference type="AlphaFoldDB" id="A0A5B6VZT1"/>
<evidence type="ECO:0000313" key="2">
    <source>
        <dbReference type="EMBL" id="KAA3474337.1"/>
    </source>
</evidence>
<name>A0A5B6VZT1_9ROSI</name>
<protein>
    <submittedName>
        <fullName evidence="2">Aspartic peptidase</fullName>
    </submittedName>
</protein>
<comment type="caution">
    <text evidence="2">The sequence shown here is derived from an EMBL/GenBank/DDBJ whole genome shotgun (WGS) entry which is preliminary data.</text>
</comment>
<proteinExistence type="predicted"/>
<gene>
    <name evidence="2" type="ORF">EPI10_024633</name>
</gene>
<accession>A0A5B6VZT1</accession>
<sequence>MRHGRVISKRPQGSLPSNTETNPKEQIQAIIAHDSEGLDEPNFRLKNVVEEGKVEVNPKPVIREYQPRIPYPEAITKDNTEEQFSKFLKLLKKLHINLPFLEALSQMPDSRKFLKKLLTNK</sequence>
<evidence type="ECO:0000256" key="1">
    <source>
        <dbReference type="SAM" id="MobiDB-lite"/>
    </source>
</evidence>
<reference evidence="2" key="1">
    <citation type="submission" date="2019-08" db="EMBL/GenBank/DDBJ databases">
        <authorList>
            <person name="Liu F."/>
        </authorList>
    </citation>
    <scope>NUCLEOTIDE SEQUENCE [LARGE SCALE GENOMIC DNA]</scope>
    <source>
        <strain evidence="2">PA1801</strain>
        <tissue evidence="2">Leaf</tissue>
    </source>
</reference>
<dbReference type="Proteomes" id="UP000325315">
    <property type="component" value="Unassembled WGS sequence"/>
</dbReference>